<dbReference type="Proteomes" id="UP001207742">
    <property type="component" value="Unassembled WGS sequence"/>
</dbReference>
<sequence length="173" mass="20254">MHHKPLIITLDIDETHRHFFNALRQAHFPNHANYLDAHLTLFYHLPSGEPAIYDILRSMVQRPPLVLTVDGIVNFANGVAYTIQSDDLQQWHAAMQTAFDPWLKRQDRQVLRPHITIQNKVTSFKAQQLHTQLKETFVPFTITGIGIRTWLYLRGPWKEIHLTNGVPDFRFRL</sequence>
<accession>A0ABT3II39</accession>
<dbReference type="InterPro" id="IPR009097">
    <property type="entry name" value="Cyclic_Pdiesterase"/>
</dbReference>
<dbReference type="Pfam" id="PF13563">
    <property type="entry name" value="2_5_RNA_ligase2"/>
    <property type="match status" value="1"/>
</dbReference>
<evidence type="ECO:0000313" key="1">
    <source>
        <dbReference type="EMBL" id="MCW3483591.1"/>
    </source>
</evidence>
<dbReference type="SUPFAM" id="SSF55144">
    <property type="entry name" value="LigT-like"/>
    <property type="match status" value="1"/>
</dbReference>
<name>A0ABT3II39_9BACT</name>
<evidence type="ECO:0000313" key="2">
    <source>
        <dbReference type="Proteomes" id="UP001207742"/>
    </source>
</evidence>
<proteinExistence type="predicted"/>
<dbReference type="RefSeq" id="WP_264729082.1">
    <property type="nucleotide sequence ID" value="NZ_JAPDNR010000001.1"/>
</dbReference>
<protein>
    <submittedName>
        <fullName evidence="1">2'-5' RNA ligase family protein</fullName>
    </submittedName>
</protein>
<dbReference type="EMBL" id="JAPDNS010000001">
    <property type="protein sequence ID" value="MCW3483591.1"/>
    <property type="molecule type" value="Genomic_DNA"/>
</dbReference>
<keyword evidence="2" id="KW-1185">Reference proteome</keyword>
<reference evidence="1 2" key="1">
    <citation type="submission" date="2022-10" db="EMBL/GenBank/DDBJ databases">
        <title>Chitinophaga nivalis PC15 sp. nov., isolated from Pyeongchang county, South Korea.</title>
        <authorList>
            <person name="Trinh H.N."/>
        </authorList>
    </citation>
    <scope>NUCLEOTIDE SEQUENCE [LARGE SCALE GENOMIC DNA]</scope>
    <source>
        <strain evidence="1 2">PC14</strain>
    </source>
</reference>
<keyword evidence="1" id="KW-0436">Ligase</keyword>
<comment type="caution">
    <text evidence="1">The sequence shown here is derived from an EMBL/GenBank/DDBJ whole genome shotgun (WGS) entry which is preliminary data.</text>
</comment>
<organism evidence="1 2">
    <name type="scientific">Chitinophaga nivalis</name>
    <dbReference type="NCBI Taxonomy" id="2991709"/>
    <lineage>
        <taxon>Bacteria</taxon>
        <taxon>Pseudomonadati</taxon>
        <taxon>Bacteroidota</taxon>
        <taxon>Chitinophagia</taxon>
        <taxon>Chitinophagales</taxon>
        <taxon>Chitinophagaceae</taxon>
        <taxon>Chitinophaga</taxon>
    </lineage>
</organism>
<gene>
    <name evidence="1" type="ORF">OL497_06785</name>
</gene>
<dbReference type="GO" id="GO:0016874">
    <property type="term" value="F:ligase activity"/>
    <property type="evidence" value="ECO:0007669"/>
    <property type="project" value="UniProtKB-KW"/>
</dbReference>
<dbReference type="Gene3D" id="3.90.1140.10">
    <property type="entry name" value="Cyclic phosphodiesterase"/>
    <property type="match status" value="1"/>
</dbReference>